<evidence type="ECO:0000313" key="7">
    <source>
        <dbReference type="Proteomes" id="UP000057043"/>
    </source>
</evidence>
<proteinExistence type="inferred from homology"/>
<dbReference type="Proteomes" id="UP000057043">
    <property type="component" value="Unassembled WGS sequence"/>
</dbReference>
<dbReference type="GO" id="GO:0016491">
    <property type="term" value="F:oxidoreductase activity"/>
    <property type="evidence" value="ECO:0007669"/>
    <property type="project" value="InterPro"/>
</dbReference>
<dbReference type="Proteomes" id="UP000053961">
    <property type="component" value="Unassembled WGS sequence"/>
</dbReference>
<dbReference type="PANTHER" id="PTHR30543:SF21">
    <property type="entry name" value="NAD(P)H-DEPENDENT FMN REDUCTASE LOT6"/>
    <property type="match status" value="1"/>
</dbReference>
<dbReference type="EMBL" id="LGHB01000007">
    <property type="protein sequence ID" value="KUK96855.1"/>
    <property type="molecule type" value="Genomic_DNA"/>
</dbReference>
<name>A0A101FUQ4_9EURY</name>
<evidence type="ECO:0000313" key="4">
    <source>
        <dbReference type="EMBL" id="KUK44782.1"/>
    </source>
</evidence>
<dbReference type="GO" id="GO:0005829">
    <property type="term" value="C:cytosol"/>
    <property type="evidence" value="ECO:0007669"/>
    <property type="project" value="TreeGrafter"/>
</dbReference>
<dbReference type="InterPro" id="IPR005025">
    <property type="entry name" value="FMN_Rdtase-like_dom"/>
</dbReference>
<feature type="domain" description="NADPH-dependent FMN reductase-like" evidence="3">
    <location>
        <begin position="1"/>
        <end position="137"/>
    </location>
</feature>
<organism evidence="4 7">
    <name type="scientific">Methanothrix harundinacea</name>
    <dbReference type="NCBI Taxonomy" id="301375"/>
    <lineage>
        <taxon>Archaea</taxon>
        <taxon>Methanobacteriati</taxon>
        <taxon>Methanobacteriota</taxon>
        <taxon>Stenosarchaea group</taxon>
        <taxon>Methanomicrobia</taxon>
        <taxon>Methanotrichales</taxon>
        <taxon>Methanotrichaceae</taxon>
        <taxon>Methanothrix</taxon>
    </lineage>
</organism>
<protein>
    <recommendedName>
        <fullName evidence="3">NADPH-dependent FMN reductase-like domain-containing protein</fullName>
    </recommendedName>
</protein>
<dbReference type="AlphaFoldDB" id="A0A101FUQ4"/>
<evidence type="ECO:0000259" key="3">
    <source>
        <dbReference type="Pfam" id="PF03358"/>
    </source>
</evidence>
<sequence>MYIPIILGTAREGRESEKVARFMLAKAAEFGLESEIIDVRDYRLLATDDTKTSEAAKRLMGVVLRADGIVIVSPEYNHGYPGELKMMLDMLYEEYFGKPVGICGVSSGVFGGARMIEHLVATCARFHMLPTGEVLYFPRVQDLFDENGAVKKEAYHRRAKKFFAVLAEYAEALQSGRDAQS</sequence>
<dbReference type="PANTHER" id="PTHR30543">
    <property type="entry name" value="CHROMATE REDUCTASE"/>
    <property type="match status" value="1"/>
</dbReference>
<dbReference type="SUPFAM" id="SSF52218">
    <property type="entry name" value="Flavoproteins"/>
    <property type="match status" value="1"/>
</dbReference>
<reference evidence="5" key="1">
    <citation type="journal article" date="2015" name="MBio">
        <title>Genome-resolved metagenomic analysis reveals roles for candidate phyla and other microbial community members in biogeochemical transformations in oil reservoirs.</title>
        <authorList>
            <person name="Hu P."/>
            <person name="Tom L."/>
            <person name="Singh A."/>
            <person name="Thomas B.C."/>
            <person name="Baker B.J."/>
            <person name="Piceno Y.M."/>
            <person name="Andersen G.L."/>
            <person name="Banfield J.F."/>
        </authorList>
    </citation>
    <scope>NUCLEOTIDE SEQUENCE [LARGE SCALE GENOMIC DNA]</scope>
    <source>
        <strain evidence="5">56_747</strain>
    </source>
</reference>
<evidence type="ECO:0000256" key="2">
    <source>
        <dbReference type="ARBA" id="ARBA00038292"/>
    </source>
</evidence>
<evidence type="ECO:0000313" key="5">
    <source>
        <dbReference type="EMBL" id="KUK96855.1"/>
    </source>
</evidence>
<evidence type="ECO:0000313" key="6">
    <source>
        <dbReference type="Proteomes" id="UP000053961"/>
    </source>
</evidence>
<comment type="caution">
    <text evidence="4">The sequence shown here is derived from an EMBL/GenBank/DDBJ whole genome shotgun (WGS) entry which is preliminary data.</text>
</comment>
<gene>
    <name evidence="4" type="ORF">XD72_0817</name>
    <name evidence="5" type="ORF">XE07_0806</name>
</gene>
<comment type="similarity">
    <text evidence="2">Belongs to the SsuE family. Isf subfamily.</text>
</comment>
<dbReference type="Pfam" id="PF03358">
    <property type="entry name" value="FMN_red"/>
    <property type="match status" value="1"/>
</dbReference>
<accession>A0A101FUQ4</accession>
<dbReference type="Gene3D" id="3.40.50.360">
    <property type="match status" value="1"/>
</dbReference>
<reference evidence="6 7" key="2">
    <citation type="journal article" date="2015" name="MBio">
        <title>Genome-Resolved Metagenomic Analysis Reveals Roles for Candidate Phyla and Other Microbial Community Members in Biogeochemical Transformations in Oil Reservoirs.</title>
        <authorList>
            <person name="Hu P."/>
            <person name="Tom L."/>
            <person name="Singh A."/>
            <person name="Thomas B.C."/>
            <person name="Baker B.J."/>
            <person name="Piceno Y.M."/>
            <person name="Andersen G.L."/>
            <person name="Banfield J.F."/>
        </authorList>
    </citation>
    <scope>NUCLEOTIDE SEQUENCE [LARGE SCALE GENOMIC DNA]</scope>
    <source>
        <strain evidence="4">57_489</strain>
    </source>
</reference>
<dbReference type="GO" id="GO:0010181">
    <property type="term" value="F:FMN binding"/>
    <property type="evidence" value="ECO:0007669"/>
    <property type="project" value="TreeGrafter"/>
</dbReference>
<comment type="cofactor">
    <cofactor evidence="1">
        <name>[4Fe-4S] cluster</name>
        <dbReference type="ChEBI" id="CHEBI:49883"/>
    </cofactor>
</comment>
<dbReference type="EMBL" id="LGFT01000015">
    <property type="protein sequence ID" value="KUK44782.1"/>
    <property type="molecule type" value="Genomic_DNA"/>
</dbReference>
<dbReference type="PATRIC" id="fig|301375.6.peg.2112"/>
<dbReference type="InterPro" id="IPR029039">
    <property type="entry name" value="Flavoprotein-like_sf"/>
</dbReference>
<evidence type="ECO:0000256" key="1">
    <source>
        <dbReference type="ARBA" id="ARBA00001966"/>
    </source>
</evidence>
<dbReference type="InterPro" id="IPR050712">
    <property type="entry name" value="NAD(P)H-dep_reductase"/>
</dbReference>